<dbReference type="EMBL" id="RAPN01000002">
    <property type="protein sequence ID" value="RKD88483.1"/>
    <property type="molecule type" value="Genomic_DNA"/>
</dbReference>
<proteinExistence type="predicted"/>
<keyword evidence="4" id="KW-1185">Reference proteome</keyword>
<keyword evidence="1" id="KW-1133">Transmembrane helix</keyword>
<dbReference type="Proteomes" id="UP000283387">
    <property type="component" value="Unassembled WGS sequence"/>
</dbReference>
<evidence type="ECO:0000259" key="2">
    <source>
        <dbReference type="Pfam" id="PF19762"/>
    </source>
</evidence>
<dbReference type="RefSeq" id="WP_147377264.1">
    <property type="nucleotide sequence ID" value="NZ_RAPN01000002.1"/>
</dbReference>
<feature type="transmembrane region" description="Helical" evidence="1">
    <location>
        <begin position="85"/>
        <end position="104"/>
    </location>
</feature>
<organism evidence="3 4">
    <name type="scientific">Mangrovibacterium diazotrophicum</name>
    <dbReference type="NCBI Taxonomy" id="1261403"/>
    <lineage>
        <taxon>Bacteria</taxon>
        <taxon>Pseudomonadati</taxon>
        <taxon>Bacteroidota</taxon>
        <taxon>Bacteroidia</taxon>
        <taxon>Marinilabiliales</taxon>
        <taxon>Prolixibacteraceae</taxon>
        <taxon>Mangrovibacterium</taxon>
    </lineage>
</organism>
<feature type="transmembrane region" description="Helical" evidence="1">
    <location>
        <begin position="6"/>
        <end position="23"/>
    </location>
</feature>
<dbReference type="OrthoDB" id="1050129at2"/>
<keyword evidence="1" id="KW-0472">Membrane</keyword>
<name>A0A419VZ14_9BACT</name>
<evidence type="ECO:0000313" key="3">
    <source>
        <dbReference type="EMBL" id="RKD88483.1"/>
    </source>
</evidence>
<accession>A0A419VZ14</accession>
<protein>
    <recommendedName>
        <fullName evidence="2">DUF6249 domain-containing protein</fullName>
    </recommendedName>
</protein>
<sequence>MLAGILIPLSFFALVFGLMYMYWTTRHKERLTMLEKGADPSLFRAKMPNTMFFTLKLGLLFIGVALGVLFGSILEANTNLDEGAAYVSMIFLFGGIGLVVGYIFQSKKTE</sequence>
<reference evidence="3 4" key="1">
    <citation type="submission" date="2018-09" db="EMBL/GenBank/DDBJ databases">
        <title>Genomic Encyclopedia of Archaeal and Bacterial Type Strains, Phase II (KMG-II): from individual species to whole genera.</title>
        <authorList>
            <person name="Goeker M."/>
        </authorList>
    </citation>
    <scope>NUCLEOTIDE SEQUENCE [LARGE SCALE GENOMIC DNA]</scope>
    <source>
        <strain evidence="3 4">DSM 27148</strain>
    </source>
</reference>
<keyword evidence="1" id="KW-0812">Transmembrane</keyword>
<evidence type="ECO:0000313" key="4">
    <source>
        <dbReference type="Proteomes" id="UP000283387"/>
    </source>
</evidence>
<dbReference type="InterPro" id="IPR046216">
    <property type="entry name" value="DUF6249"/>
</dbReference>
<evidence type="ECO:0000256" key="1">
    <source>
        <dbReference type="SAM" id="Phobius"/>
    </source>
</evidence>
<feature type="domain" description="DUF6249" evidence="2">
    <location>
        <begin position="7"/>
        <end position="105"/>
    </location>
</feature>
<dbReference type="Pfam" id="PF19762">
    <property type="entry name" value="DUF6249"/>
    <property type="match status" value="1"/>
</dbReference>
<dbReference type="AlphaFoldDB" id="A0A419VZ14"/>
<gene>
    <name evidence="3" type="ORF">BC643_3632</name>
</gene>
<feature type="transmembrane region" description="Helical" evidence="1">
    <location>
        <begin position="53"/>
        <end position="73"/>
    </location>
</feature>
<comment type="caution">
    <text evidence="3">The sequence shown here is derived from an EMBL/GenBank/DDBJ whole genome shotgun (WGS) entry which is preliminary data.</text>
</comment>